<gene>
    <name evidence="9" type="ORF">GCM10011369_22170</name>
</gene>
<keyword evidence="6 7" id="KW-0472">Membrane</keyword>
<keyword evidence="5 7" id="KW-1133">Transmembrane helix</keyword>
<sequence length="539" mass="59194">MSKAKISSVWFVPIVAALIGLWMAYQHYSSLGPLVTITMPNADGLVAGKTMLKSRSVNIGKVESIILSDDYSHTIVQARIDKPYAGMLVEDSELWVVKPRIGRGGVSGLTTILSGAYIEVRPGDSSERKKSYQLLNEPPLGDPDRDGVRLSLFSTGSKSVEAGTPVNYKGFAVGQVEQVSYNTETGNIDYTLFVEAPFDDLLASNSKFWIQSAIQLQMNTAGLSVQLDSMESLLSGGVTFGFSKDELPLGKVKSGDSFKLYVSEKEATEASFEHYVPALMFFEESIANLGANSPIEFRGIRVGTVIEAPYRKPIESEVMSKNGIIPVLVHFEFERWFDPGDIPTKEEWYADMEEMITRGFRATIQTGNLLTGARYIDLDFYDDAAPVSEPLTKVAHNAGFKMMPTMPSGLTRMTEQISSIMNKIEDLPLETTVARLNAVLGNANKAMATFDGAAAKLDKILVNEESDADLAATLEQLQKTLATYDSSSALHQDLRQTVQSLEHVLWELKPLLEMVNQKPDALIFGGQVQDPVLKKDTSE</sequence>
<dbReference type="GO" id="GO:0005886">
    <property type="term" value="C:plasma membrane"/>
    <property type="evidence" value="ECO:0007669"/>
    <property type="project" value="UniProtKB-SubCell"/>
</dbReference>
<accession>A0A8J2U5K5</accession>
<dbReference type="PANTHER" id="PTHR30462:SF2">
    <property type="entry name" value="INTERMEMBRANE TRANSPORT PROTEIN PQIB"/>
    <property type="match status" value="1"/>
</dbReference>
<dbReference type="InterPro" id="IPR051800">
    <property type="entry name" value="PqiA-PqiB_transport"/>
</dbReference>
<evidence type="ECO:0000256" key="3">
    <source>
        <dbReference type="ARBA" id="ARBA00022519"/>
    </source>
</evidence>
<evidence type="ECO:0000256" key="5">
    <source>
        <dbReference type="ARBA" id="ARBA00022989"/>
    </source>
</evidence>
<comment type="subcellular location">
    <subcellularLocation>
        <location evidence="1">Cell inner membrane</location>
    </subcellularLocation>
</comment>
<keyword evidence="2" id="KW-1003">Cell membrane</keyword>
<dbReference type="Proteomes" id="UP000619743">
    <property type="component" value="Unassembled WGS sequence"/>
</dbReference>
<organism evidence="9 10">
    <name type="scientific">Neiella marina</name>
    <dbReference type="NCBI Taxonomy" id="508461"/>
    <lineage>
        <taxon>Bacteria</taxon>
        <taxon>Pseudomonadati</taxon>
        <taxon>Pseudomonadota</taxon>
        <taxon>Gammaproteobacteria</taxon>
        <taxon>Alteromonadales</taxon>
        <taxon>Echinimonadaceae</taxon>
        <taxon>Neiella</taxon>
    </lineage>
</organism>
<dbReference type="RefSeq" id="WP_087505881.1">
    <property type="nucleotide sequence ID" value="NZ_BMDX01000010.1"/>
</dbReference>
<evidence type="ECO:0000313" key="9">
    <source>
        <dbReference type="EMBL" id="GGA79772.1"/>
    </source>
</evidence>
<evidence type="ECO:0000259" key="8">
    <source>
        <dbReference type="Pfam" id="PF02470"/>
    </source>
</evidence>
<evidence type="ECO:0000256" key="1">
    <source>
        <dbReference type="ARBA" id="ARBA00004533"/>
    </source>
</evidence>
<keyword evidence="10" id="KW-1185">Reference proteome</keyword>
<evidence type="ECO:0000256" key="7">
    <source>
        <dbReference type="SAM" id="Phobius"/>
    </source>
</evidence>
<feature type="domain" description="Mce/MlaD" evidence="8">
    <location>
        <begin position="153"/>
        <end position="211"/>
    </location>
</feature>
<dbReference type="PANTHER" id="PTHR30462">
    <property type="entry name" value="INTERMEMBRANE TRANSPORT PROTEIN PQIB-RELATED"/>
    <property type="match status" value="1"/>
</dbReference>
<dbReference type="Pfam" id="PF02470">
    <property type="entry name" value="MlaD"/>
    <property type="match status" value="3"/>
</dbReference>
<dbReference type="InterPro" id="IPR003399">
    <property type="entry name" value="Mce/MlaD"/>
</dbReference>
<feature type="domain" description="Mce/MlaD" evidence="8">
    <location>
        <begin position="34"/>
        <end position="123"/>
    </location>
</feature>
<reference evidence="10" key="1">
    <citation type="journal article" date="2019" name="Int. J. Syst. Evol. Microbiol.">
        <title>The Global Catalogue of Microorganisms (GCM) 10K type strain sequencing project: providing services to taxonomists for standard genome sequencing and annotation.</title>
        <authorList>
            <consortium name="The Broad Institute Genomics Platform"/>
            <consortium name="The Broad Institute Genome Sequencing Center for Infectious Disease"/>
            <person name="Wu L."/>
            <person name="Ma J."/>
        </authorList>
    </citation>
    <scope>NUCLEOTIDE SEQUENCE [LARGE SCALE GENOMIC DNA]</scope>
    <source>
        <strain evidence="10">CGMCC 1.10130</strain>
    </source>
</reference>
<feature type="domain" description="Mce/MlaD" evidence="8">
    <location>
        <begin position="286"/>
        <end position="380"/>
    </location>
</feature>
<feature type="transmembrane region" description="Helical" evidence="7">
    <location>
        <begin position="7"/>
        <end position="25"/>
    </location>
</feature>
<evidence type="ECO:0000313" key="10">
    <source>
        <dbReference type="Proteomes" id="UP000619743"/>
    </source>
</evidence>
<proteinExistence type="predicted"/>
<keyword evidence="3" id="KW-0997">Cell inner membrane</keyword>
<keyword evidence="4 7" id="KW-0812">Transmembrane</keyword>
<dbReference type="AlphaFoldDB" id="A0A8J2U5K5"/>
<comment type="caution">
    <text evidence="9">The sequence shown here is derived from an EMBL/GenBank/DDBJ whole genome shotgun (WGS) entry which is preliminary data.</text>
</comment>
<dbReference type="NCBIfam" id="NF008070">
    <property type="entry name" value="PRK10807.1"/>
    <property type="match status" value="1"/>
</dbReference>
<dbReference type="OrthoDB" id="9806984at2"/>
<evidence type="ECO:0000256" key="6">
    <source>
        <dbReference type="ARBA" id="ARBA00023136"/>
    </source>
</evidence>
<name>A0A8J2U5K5_9GAMM</name>
<dbReference type="EMBL" id="BMDX01000010">
    <property type="protein sequence ID" value="GGA79772.1"/>
    <property type="molecule type" value="Genomic_DNA"/>
</dbReference>
<evidence type="ECO:0000256" key="2">
    <source>
        <dbReference type="ARBA" id="ARBA00022475"/>
    </source>
</evidence>
<protein>
    <submittedName>
        <fullName evidence="9">Paraquat-inducible protein B</fullName>
    </submittedName>
</protein>
<evidence type="ECO:0000256" key="4">
    <source>
        <dbReference type="ARBA" id="ARBA00022692"/>
    </source>
</evidence>